<protein>
    <recommendedName>
        <fullName evidence="1">NAD-dependent epimerase/dehydratase domain-containing protein</fullName>
    </recommendedName>
</protein>
<dbReference type="AlphaFoldDB" id="A0A151Z6X6"/>
<evidence type="ECO:0000313" key="2">
    <source>
        <dbReference type="EMBL" id="KYQ89713.1"/>
    </source>
</evidence>
<dbReference type="InterPro" id="IPR036291">
    <property type="entry name" value="NAD(P)-bd_dom_sf"/>
</dbReference>
<proteinExistence type="predicted"/>
<dbReference type="OMA" id="AWRPAHE"/>
<keyword evidence="3" id="KW-1185">Reference proteome</keyword>
<dbReference type="InterPro" id="IPR051783">
    <property type="entry name" value="NAD(P)-dependent_oxidoreduct"/>
</dbReference>
<evidence type="ECO:0000313" key="3">
    <source>
        <dbReference type="Proteomes" id="UP000076078"/>
    </source>
</evidence>
<dbReference type="GO" id="GO:0004029">
    <property type="term" value="F:aldehyde dehydrogenase (NAD+) activity"/>
    <property type="evidence" value="ECO:0007669"/>
    <property type="project" value="TreeGrafter"/>
</dbReference>
<dbReference type="Proteomes" id="UP000076078">
    <property type="component" value="Unassembled WGS sequence"/>
</dbReference>
<feature type="domain" description="NAD-dependent epimerase/dehydratase" evidence="1">
    <location>
        <begin position="4"/>
        <end position="214"/>
    </location>
</feature>
<dbReference type="Gene3D" id="3.40.50.720">
    <property type="entry name" value="NAD(P)-binding Rossmann-like Domain"/>
    <property type="match status" value="1"/>
</dbReference>
<dbReference type="FunCoup" id="A0A151Z6X6">
    <property type="interactions" value="2"/>
</dbReference>
<dbReference type="InterPro" id="IPR001509">
    <property type="entry name" value="Epimerase_deHydtase"/>
</dbReference>
<dbReference type="SUPFAM" id="SSF51735">
    <property type="entry name" value="NAD(P)-binding Rossmann-fold domains"/>
    <property type="match status" value="1"/>
</dbReference>
<accession>A0A151Z6X6</accession>
<dbReference type="OrthoDB" id="9992820at2759"/>
<dbReference type="PANTHER" id="PTHR48079:SF3">
    <property type="entry name" value="NAD-DEPENDENT EPIMERASE_DEHYDRATASE DOMAIN-CONTAINING PROTEIN"/>
    <property type="match status" value="1"/>
</dbReference>
<sequence length="304" mass="33591">MSSVLVLGSTGTVGLGVAIAFANEGYKVYGLARTQEKANLLIKNEIVPVLSSEGIKDTSKWVSIAESVDVIVEAIMDFTDQTGGGETLEQIKLILQKYPKKTILYTSGGMLYGDHGDQLIHENSNYKTHEFLIPRLKIQSEYQRIGAIVIQPSFVHGTTLPIYYKAIKAATQDNGIVTLPGNDQQWRGFIHIKDLAQFYVLVSKRAAEFKGDIFLINSSNEKVSDVIFALAKASKVTINKINWTAPTDLLSTFLATSQKESSQKATNLLGWYPVQENFTDGAPRYIAAFELLSNKETTVKFQSK</sequence>
<dbReference type="InParanoid" id="A0A151Z6X6"/>
<dbReference type="PANTHER" id="PTHR48079">
    <property type="entry name" value="PROTEIN YEEZ"/>
    <property type="match status" value="1"/>
</dbReference>
<organism evidence="2 3">
    <name type="scientific">Tieghemostelium lacteum</name>
    <name type="common">Slime mold</name>
    <name type="synonym">Dictyostelium lacteum</name>
    <dbReference type="NCBI Taxonomy" id="361077"/>
    <lineage>
        <taxon>Eukaryota</taxon>
        <taxon>Amoebozoa</taxon>
        <taxon>Evosea</taxon>
        <taxon>Eumycetozoa</taxon>
        <taxon>Dictyostelia</taxon>
        <taxon>Dictyosteliales</taxon>
        <taxon>Raperosteliaceae</taxon>
        <taxon>Tieghemostelium</taxon>
    </lineage>
</organism>
<name>A0A151Z6X6_TIELA</name>
<gene>
    <name evidence="2" type="ORF">DLAC_09681</name>
</gene>
<dbReference type="Pfam" id="PF01370">
    <property type="entry name" value="Epimerase"/>
    <property type="match status" value="1"/>
</dbReference>
<dbReference type="GO" id="GO:0005737">
    <property type="term" value="C:cytoplasm"/>
    <property type="evidence" value="ECO:0007669"/>
    <property type="project" value="TreeGrafter"/>
</dbReference>
<evidence type="ECO:0000259" key="1">
    <source>
        <dbReference type="Pfam" id="PF01370"/>
    </source>
</evidence>
<comment type="caution">
    <text evidence="2">The sequence shown here is derived from an EMBL/GenBank/DDBJ whole genome shotgun (WGS) entry which is preliminary data.</text>
</comment>
<dbReference type="STRING" id="361077.A0A151Z6X6"/>
<dbReference type="EMBL" id="LODT01000039">
    <property type="protein sequence ID" value="KYQ89713.1"/>
    <property type="molecule type" value="Genomic_DNA"/>
</dbReference>
<reference evidence="2 3" key="1">
    <citation type="submission" date="2015-12" db="EMBL/GenBank/DDBJ databases">
        <title>Dictyostelia acquired genes for synthesis and detection of signals that induce cell-type specialization by lateral gene transfer from prokaryotes.</title>
        <authorList>
            <person name="Gloeckner G."/>
            <person name="Schaap P."/>
        </authorList>
    </citation>
    <scope>NUCLEOTIDE SEQUENCE [LARGE SCALE GENOMIC DNA]</scope>
    <source>
        <strain evidence="2 3">TK</strain>
    </source>
</reference>